<sequence length="103" mass="11610">MNVAAAADVNAPDPGRDSRLSERDERILIFERQWWQHAGAKEEAIRAEFGLSAARYYQVLNAVLDAPGAIAFDPMLVRRLHRMRDARTAARSARLLGRPDTDH</sequence>
<dbReference type="Pfam" id="PF11662">
    <property type="entry name" value="DUF3263"/>
    <property type="match status" value="1"/>
</dbReference>
<dbReference type="EMBL" id="JAEPES010000004">
    <property type="protein sequence ID" value="MBK4348221.1"/>
    <property type="molecule type" value="Genomic_DNA"/>
</dbReference>
<dbReference type="AlphaFoldDB" id="A0A934SMQ9"/>
<protein>
    <submittedName>
        <fullName evidence="2">DUF3263 domain-containing protein</fullName>
    </submittedName>
</protein>
<keyword evidence="3" id="KW-1185">Reference proteome</keyword>
<reference evidence="2" key="1">
    <citation type="submission" date="2021-01" db="EMBL/GenBank/DDBJ databases">
        <title>Lacisediminihabitans sp. nov. strain G11-30, isolated from Antarctic Soil.</title>
        <authorList>
            <person name="Li J."/>
        </authorList>
    </citation>
    <scope>NUCLEOTIDE SEQUENCE</scope>
    <source>
        <strain evidence="2">G11-30</strain>
    </source>
</reference>
<accession>A0A934SMQ9</accession>
<dbReference type="InterPro" id="IPR021678">
    <property type="entry name" value="DUF3263"/>
</dbReference>
<comment type="caution">
    <text evidence="2">The sequence shown here is derived from an EMBL/GenBank/DDBJ whole genome shotgun (WGS) entry which is preliminary data.</text>
</comment>
<organism evidence="2 3">
    <name type="scientific">Lacisediminihabitans changchengi</name>
    <dbReference type="NCBI Taxonomy" id="2787634"/>
    <lineage>
        <taxon>Bacteria</taxon>
        <taxon>Bacillati</taxon>
        <taxon>Actinomycetota</taxon>
        <taxon>Actinomycetes</taxon>
        <taxon>Micrococcales</taxon>
        <taxon>Microbacteriaceae</taxon>
        <taxon>Lacisediminihabitans</taxon>
    </lineage>
</organism>
<proteinExistence type="predicted"/>
<evidence type="ECO:0000313" key="3">
    <source>
        <dbReference type="Proteomes" id="UP000636458"/>
    </source>
</evidence>
<evidence type="ECO:0000256" key="1">
    <source>
        <dbReference type="SAM" id="MobiDB-lite"/>
    </source>
</evidence>
<feature type="compositionally biased region" description="Low complexity" evidence="1">
    <location>
        <begin position="1"/>
        <end position="13"/>
    </location>
</feature>
<feature type="region of interest" description="Disordered" evidence="1">
    <location>
        <begin position="1"/>
        <end position="20"/>
    </location>
</feature>
<evidence type="ECO:0000313" key="2">
    <source>
        <dbReference type="EMBL" id="MBK4348221.1"/>
    </source>
</evidence>
<gene>
    <name evidence="2" type="ORF">IV501_11295</name>
</gene>
<name>A0A934SMQ9_9MICO</name>
<dbReference type="Proteomes" id="UP000636458">
    <property type="component" value="Unassembled WGS sequence"/>
</dbReference>